<organism evidence="2 3">
    <name type="scientific">Conyzicola nivalis</name>
    <dbReference type="NCBI Taxonomy" id="1477021"/>
    <lineage>
        <taxon>Bacteria</taxon>
        <taxon>Bacillati</taxon>
        <taxon>Actinomycetota</taxon>
        <taxon>Actinomycetes</taxon>
        <taxon>Micrococcales</taxon>
        <taxon>Microbacteriaceae</taxon>
        <taxon>Conyzicola</taxon>
    </lineage>
</organism>
<evidence type="ECO:0000313" key="3">
    <source>
        <dbReference type="Proteomes" id="UP000606922"/>
    </source>
</evidence>
<evidence type="ECO:0008006" key="4">
    <source>
        <dbReference type="Google" id="ProtNLM"/>
    </source>
</evidence>
<reference evidence="2" key="2">
    <citation type="submission" date="2020-09" db="EMBL/GenBank/DDBJ databases">
        <authorList>
            <person name="Sun Q."/>
            <person name="Zhou Y."/>
        </authorList>
    </citation>
    <scope>NUCLEOTIDE SEQUENCE</scope>
    <source>
        <strain evidence="2">CGMCC 1.12813</strain>
    </source>
</reference>
<reference evidence="2" key="1">
    <citation type="journal article" date="2014" name="Int. J. Syst. Evol. Microbiol.">
        <title>Complete genome sequence of Corynebacterium casei LMG S-19264T (=DSM 44701T), isolated from a smear-ripened cheese.</title>
        <authorList>
            <consortium name="US DOE Joint Genome Institute (JGI-PGF)"/>
            <person name="Walter F."/>
            <person name="Albersmeier A."/>
            <person name="Kalinowski J."/>
            <person name="Ruckert C."/>
        </authorList>
    </citation>
    <scope>NUCLEOTIDE SEQUENCE</scope>
    <source>
        <strain evidence="2">CGMCC 1.12813</strain>
    </source>
</reference>
<dbReference type="Proteomes" id="UP000606922">
    <property type="component" value="Unassembled WGS sequence"/>
</dbReference>
<accession>A0A916SNK1</accession>
<keyword evidence="3" id="KW-1185">Reference proteome</keyword>
<comment type="caution">
    <text evidence="2">The sequence shown here is derived from an EMBL/GenBank/DDBJ whole genome shotgun (WGS) entry which is preliminary data.</text>
</comment>
<proteinExistence type="predicted"/>
<dbReference type="AlphaFoldDB" id="A0A916SNK1"/>
<dbReference type="EMBL" id="BMGB01000001">
    <property type="protein sequence ID" value="GGB08298.1"/>
    <property type="molecule type" value="Genomic_DNA"/>
</dbReference>
<evidence type="ECO:0000256" key="1">
    <source>
        <dbReference type="SAM" id="MobiDB-lite"/>
    </source>
</evidence>
<dbReference type="RefSeq" id="WP_188510781.1">
    <property type="nucleotide sequence ID" value="NZ_BMGB01000001.1"/>
</dbReference>
<gene>
    <name evidence="2" type="ORF">GCM10010979_23510</name>
</gene>
<feature type="compositionally biased region" description="Low complexity" evidence="1">
    <location>
        <begin position="84"/>
        <end position="102"/>
    </location>
</feature>
<protein>
    <recommendedName>
        <fullName evidence="4">YtxH domain-containing protein</fullName>
    </recommendedName>
</protein>
<evidence type="ECO:0000313" key="2">
    <source>
        <dbReference type="EMBL" id="GGB08298.1"/>
    </source>
</evidence>
<feature type="region of interest" description="Disordered" evidence="1">
    <location>
        <begin position="71"/>
        <end position="102"/>
    </location>
</feature>
<sequence length="102" mass="10783">MKGKILLVVGIGVGYVLGARAGRERYEDIKRIAGKFWNDPRVQRQFDDAEGFVKDKTPEVVSALASGAKKVATQVSGRKPSSKSSARTTPAQSSAASSGSSK</sequence>
<name>A0A916SNK1_9MICO</name>